<accession>A0ABN7B629</accession>
<gene>
    <name evidence="1" type="ORF">NTJ_12530</name>
</gene>
<organism evidence="1 2">
    <name type="scientific">Nesidiocoris tenuis</name>
    <dbReference type="NCBI Taxonomy" id="355587"/>
    <lineage>
        <taxon>Eukaryota</taxon>
        <taxon>Metazoa</taxon>
        <taxon>Ecdysozoa</taxon>
        <taxon>Arthropoda</taxon>
        <taxon>Hexapoda</taxon>
        <taxon>Insecta</taxon>
        <taxon>Pterygota</taxon>
        <taxon>Neoptera</taxon>
        <taxon>Paraneoptera</taxon>
        <taxon>Hemiptera</taxon>
        <taxon>Heteroptera</taxon>
        <taxon>Panheteroptera</taxon>
        <taxon>Cimicomorpha</taxon>
        <taxon>Miridae</taxon>
        <taxon>Dicyphina</taxon>
        <taxon>Nesidiocoris</taxon>
    </lineage>
</organism>
<proteinExistence type="predicted"/>
<protein>
    <submittedName>
        <fullName evidence="1">Uncharacterized protein</fullName>
    </submittedName>
</protein>
<name>A0ABN7B629_9HEMI</name>
<reference evidence="1 2" key="1">
    <citation type="submission" date="2023-09" db="EMBL/GenBank/DDBJ databases">
        <title>Nesidiocoris tenuis whole genome shotgun sequence.</title>
        <authorList>
            <person name="Shibata T."/>
            <person name="Shimoda M."/>
            <person name="Kobayashi T."/>
            <person name="Uehara T."/>
        </authorList>
    </citation>
    <scope>NUCLEOTIDE SEQUENCE [LARGE SCALE GENOMIC DNA]</scope>
    <source>
        <strain evidence="1 2">Japan</strain>
    </source>
</reference>
<evidence type="ECO:0000313" key="1">
    <source>
        <dbReference type="EMBL" id="BES99713.1"/>
    </source>
</evidence>
<sequence>MGLLFRHFLIRGNRYLSISSHIPLSLVSSAVPNRALFVSPVPGLNIARSSPQDCALVAGLPAPVLSECDNIWDPRVRRKTEDLSSE</sequence>
<keyword evidence="2" id="KW-1185">Reference proteome</keyword>
<evidence type="ECO:0000313" key="2">
    <source>
        <dbReference type="Proteomes" id="UP001307889"/>
    </source>
</evidence>
<dbReference type="Proteomes" id="UP001307889">
    <property type="component" value="Chromosome 10"/>
</dbReference>
<dbReference type="EMBL" id="AP028918">
    <property type="protein sequence ID" value="BES99713.1"/>
    <property type="molecule type" value="Genomic_DNA"/>
</dbReference>